<feature type="compositionally biased region" description="Low complexity" evidence="1">
    <location>
        <begin position="783"/>
        <end position="803"/>
    </location>
</feature>
<sequence>MDHSALWVQPLLTILTAFENVLLDERGCPIRPPRPRQPSNYLSPDPTGTGSPAWSSGVVVGGSSHSFSHSGGTIRPSRLHVATPAFGELLIDGPATTSPPLPLGSPLESRSTTGHKRKPSFDPWGDRDLKSAKLSQALSTRLARALSVSRDDGPHGRGPTISTQKRGITTSSSMEPTSTSSHGNPSLSEPVNHGRLEHPMDQPSQPHSHDHDNSSPGEGNTAMQCSPEHRPRSSGHFAMPNELNHNPIPTHQLTPGPIKPIAKLRSTSMAKLASRPKSTTAAKQPSMSPEHHFGRLGLDDDGFHYPTRYQLDWDVNATHTVSHATLIDQLIPPIFSQAVKQMDGPLGLGGGRENNEQASPQALEHWIQTRAHQNQTSPAEFRATYNDKLQQLQSYLATLTQRSGRVDYLAMKQALTHIHAIGEWLTMHQFQFLSQTLPWLPTQFNHLLSAAKYLHAVDDMQLTIQTSPSLALDQLGTNQVSLATFLDQKQRLYGEVLAQNALEWRAVGFPVDETLLGLAQQWLLDLMAVFVGQFRRDLVLWNSSSAGLTYGRLQQGGLGTALPGELGLLDHSAPGGLSPKELMKALARAIRTTHQYVEFAGRPYPLLTRHCNALVIEYARWCLSQATKAAGGREDRQGGKGGGSSSSSTHYGRLGGRFGTPAQQSIAKPPRRRLMSAAPTIMFHYEQLIGLLANLKIIRDGELLTRPSTPTITEPNGGGTMGDPMDSTHHHHDQPPHPTPVGLGTTTGASAAASNAGRGLYQLPNGPIQPTLSAALSPYVTPTISPSPSAASSTSSTLSNAPPGVVHPGGLSRLLLTSSSSPATTMGVGFDDDLSLVSDHNPELVAVIVEISLGLADLLASQKSQQAGFATGWSTPTGALCILTEFCLRWIGKIADFCGLRASVKQRLKLLYDSLHGLESMVQS</sequence>
<gene>
    <name evidence="3" type="ORF">BJ085DRAFT_35899</name>
</gene>
<feature type="signal peptide" evidence="2">
    <location>
        <begin position="1"/>
        <end position="23"/>
    </location>
</feature>
<feature type="compositionally biased region" description="Low complexity" evidence="1">
    <location>
        <begin position="169"/>
        <end position="181"/>
    </location>
</feature>
<keyword evidence="4" id="KW-1185">Reference proteome</keyword>
<feature type="region of interest" description="Disordered" evidence="1">
    <location>
        <begin position="26"/>
        <end position="51"/>
    </location>
</feature>
<keyword evidence="2" id="KW-0732">Signal</keyword>
<feature type="compositionally biased region" description="Polar residues" evidence="1">
    <location>
        <begin position="276"/>
        <end position="287"/>
    </location>
</feature>
<feature type="compositionally biased region" description="Polar residues" evidence="1">
    <location>
        <begin position="214"/>
        <end position="224"/>
    </location>
</feature>
<evidence type="ECO:0000256" key="1">
    <source>
        <dbReference type="SAM" id="MobiDB-lite"/>
    </source>
</evidence>
<dbReference type="AlphaFoldDB" id="A0A4P9ZQ45"/>
<feature type="region of interest" description="Disordered" evidence="1">
    <location>
        <begin position="145"/>
        <end position="291"/>
    </location>
</feature>
<feature type="region of interest" description="Disordered" evidence="1">
    <location>
        <begin position="783"/>
        <end position="804"/>
    </location>
</feature>
<accession>A0A4P9ZQ45</accession>
<name>A0A4P9ZQ45_9FUNG</name>
<feature type="compositionally biased region" description="Low complexity" evidence="1">
    <location>
        <begin position="740"/>
        <end position="751"/>
    </location>
</feature>
<feature type="region of interest" description="Disordered" evidence="1">
    <location>
        <begin position="629"/>
        <end position="671"/>
    </location>
</feature>
<dbReference type="Proteomes" id="UP000268162">
    <property type="component" value="Unassembled WGS sequence"/>
</dbReference>
<feature type="region of interest" description="Disordered" evidence="1">
    <location>
        <begin position="706"/>
        <end position="751"/>
    </location>
</feature>
<dbReference type="STRING" id="215637.A0A4P9ZQ45"/>
<protein>
    <submittedName>
        <fullName evidence="3">Uncharacterized protein</fullName>
    </submittedName>
</protein>
<organism evidence="3 4">
    <name type="scientific">Dimargaris cristalligena</name>
    <dbReference type="NCBI Taxonomy" id="215637"/>
    <lineage>
        <taxon>Eukaryota</taxon>
        <taxon>Fungi</taxon>
        <taxon>Fungi incertae sedis</taxon>
        <taxon>Zoopagomycota</taxon>
        <taxon>Kickxellomycotina</taxon>
        <taxon>Dimargaritomycetes</taxon>
        <taxon>Dimargaritales</taxon>
        <taxon>Dimargaritaceae</taxon>
        <taxon>Dimargaris</taxon>
    </lineage>
</organism>
<feature type="compositionally biased region" description="Polar residues" evidence="1">
    <location>
        <begin position="37"/>
        <end position="51"/>
    </location>
</feature>
<feature type="chain" id="PRO_5020631042" evidence="2">
    <location>
        <begin position="24"/>
        <end position="924"/>
    </location>
</feature>
<evidence type="ECO:0000256" key="2">
    <source>
        <dbReference type="SAM" id="SignalP"/>
    </source>
</evidence>
<proteinExistence type="predicted"/>
<reference evidence="4" key="1">
    <citation type="journal article" date="2018" name="Nat. Microbiol.">
        <title>Leveraging single-cell genomics to expand the fungal tree of life.</title>
        <authorList>
            <person name="Ahrendt S.R."/>
            <person name="Quandt C.A."/>
            <person name="Ciobanu D."/>
            <person name="Clum A."/>
            <person name="Salamov A."/>
            <person name="Andreopoulos B."/>
            <person name="Cheng J.F."/>
            <person name="Woyke T."/>
            <person name="Pelin A."/>
            <person name="Henrissat B."/>
            <person name="Reynolds N.K."/>
            <person name="Benny G.L."/>
            <person name="Smith M.E."/>
            <person name="James T.Y."/>
            <person name="Grigoriev I.V."/>
        </authorList>
    </citation>
    <scope>NUCLEOTIDE SEQUENCE [LARGE SCALE GENOMIC DNA]</scope>
    <source>
        <strain evidence="4">RSA 468</strain>
    </source>
</reference>
<evidence type="ECO:0000313" key="4">
    <source>
        <dbReference type="Proteomes" id="UP000268162"/>
    </source>
</evidence>
<dbReference type="EMBL" id="ML002867">
    <property type="protein sequence ID" value="RKP35447.1"/>
    <property type="molecule type" value="Genomic_DNA"/>
</dbReference>
<evidence type="ECO:0000313" key="3">
    <source>
        <dbReference type="EMBL" id="RKP35447.1"/>
    </source>
</evidence>
<feature type="compositionally biased region" description="Polar residues" evidence="1">
    <location>
        <begin position="243"/>
        <end position="253"/>
    </location>
</feature>
<feature type="region of interest" description="Disordered" evidence="1">
    <location>
        <begin position="90"/>
        <end position="128"/>
    </location>
</feature>